<dbReference type="GO" id="GO:0008113">
    <property type="term" value="F:peptide-methionine (S)-S-oxide reductase activity"/>
    <property type="evidence" value="ECO:0007669"/>
    <property type="project" value="UniProtKB-UniRule"/>
</dbReference>
<organism evidence="7 8">
    <name type="scientific">Paenibacillus albus</name>
    <dbReference type="NCBI Taxonomy" id="2495582"/>
    <lineage>
        <taxon>Bacteria</taxon>
        <taxon>Bacillati</taxon>
        <taxon>Bacillota</taxon>
        <taxon>Bacilli</taxon>
        <taxon>Bacillales</taxon>
        <taxon>Paenibacillaceae</taxon>
        <taxon>Paenibacillus</taxon>
    </lineage>
</organism>
<dbReference type="Pfam" id="PF01625">
    <property type="entry name" value="PMSR"/>
    <property type="match status" value="1"/>
</dbReference>
<evidence type="ECO:0000256" key="2">
    <source>
        <dbReference type="ARBA" id="ARBA00023002"/>
    </source>
</evidence>
<dbReference type="AlphaFoldDB" id="A0A3S9A7X6"/>
<comment type="function">
    <text evidence="5">Has an important function as a repair enzyme for proteins that have been inactivated by oxidation. Catalyzes the reversible oxidation-reduction of methionine sulfoxide in proteins to methionine.</text>
</comment>
<dbReference type="OrthoDB" id="4174719at2"/>
<keyword evidence="2 5" id="KW-0560">Oxidoreductase</keyword>
<evidence type="ECO:0000259" key="6">
    <source>
        <dbReference type="Pfam" id="PF01625"/>
    </source>
</evidence>
<evidence type="ECO:0000256" key="3">
    <source>
        <dbReference type="ARBA" id="ARBA00047806"/>
    </source>
</evidence>
<dbReference type="SUPFAM" id="SSF55068">
    <property type="entry name" value="Peptide methionine sulfoxide reductase"/>
    <property type="match status" value="1"/>
</dbReference>
<evidence type="ECO:0000313" key="7">
    <source>
        <dbReference type="EMBL" id="AZN41868.1"/>
    </source>
</evidence>
<keyword evidence="8" id="KW-1185">Reference proteome</keyword>
<dbReference type="EC" id="1.8.4.11" evidence="5"/>
<dbReference type="PANTHER" id="PTHR43774:SF1">
    <property type="entry name" value="PEPTIDE METHIONINE SULFOXIDE REDUCTASE MSRA 2"/>
    <property type="match status" value="1"/>
</dbReference>
<dbReference type="EMBL" id="CP034437">
    <property type="protein sequence ID" value="AZN41868.1"/>
    <property type="molecule type" value="Genomic_DNA"/>
</dbReference>
<dbReference type="GO" id="GO:0033744">
    <property type="term" value="F:L-methionine:thioredoxin-disulfide S-oxidoreductase activity"/>
    <property type="evidence" value="ECO:0007669"/>
    <property type="project" value="RHEA"/>
</dbReference>
<feature type="active site" evidence="5">
    <location>
        <position position="16"/>
    </location>
</feature>
<dbReference type="KEGG" id="palb:EJC50_20965"/>
<dbReference type="Proteomes" id="UP000272528">
    <property type="component" value="Chromosome"/>
</dbReference>
<protein>
    <recommendedName>
        <fullName evidence="5">Peptide methionine sulfoxide reductase MsrA</fullName>
        <shortName evidence="5">Protein-methionine-S-oxide reductase</shortName>
        <ecNumber evidence="5">1.8.4.11</ecNumber>
    </recommendedName>
    <alternativeName>
        <fullName evidence="5">Peptide-methionine (S)-S-oxide reductase</fullName>
        <shortName evidence="5">Peptide Met(O) reductase</shortName>
    </alternativeName>
</protein>
<comment type="similarity">
    <text evidence="1 5">Belongs to the MsrA Met sulfoxide reductase family.</text>
</comment>
<dbReference type="InterPro" id="IPR002569">
    <property type="entry name" value="Met_Sox_Rdtase_MsrA_dom"/>
</dbReference>
<evidence type="ECO:0000256" key="4">
    <source>
        <dbReference type="ARBA" id="ARBA00048782"/>
    </source>
</evidence>
<evidence type="ECO:0000313" key="8">
    <source>
        <dbReference type="Proteomes" id="UP000272528"/>
    </source>
</evidence>
<gene>
    <name evidence="5" type="primary">msrA</name>
    <name evidence="7" type="ORF">EJC50_20965</name>
</gene>
<sequence>MMNDINMSTVTLGMGCFWSPDALFGQIRGIIRTRVGYAGGTLDQPTYRQLGDHTETVEMDYDTRILSLENVLDIFWSNHNPVNINDYKGRQYQSLILYRDQNQLDVIQKVMKKREEQGKGKPDTELASFNRFYPAEDRHQKYYLKRYPSAIEELSKLFPSPQELTNATLAARLNGLAKGYTNLRTILDEIHTWPISEDEKGNLHQLIQRIKW</sequence>
<dbReference type="Gene3D" id="3.30.1060.10">
    <property type="entry name" value="Peptide methionine sulphoxide reductase MsrA"/>
    <property type="match status" value="1"/>
</dbReference>
<name>A0A3S9A7X6_9BACL</name>
<proteinExistence type="inferred from homology"/>
<feature type="domain" description="Peptide methionine sulphoxide reductase MsrA" evidence="6">
    <location>
        <begin position="10"/>
        <end position="146"/>
    </location>
</feature>
<dbReference type="HAMAP" id="MF_01401">
    <property type="entry name" value="MsrA"/>
    <property type="match status" value="1"/>
</dbReference>
<comment type="catalytic activity">
    <reaction evidence="3 5">
        <text>L-methionyl-[protein] + [thioredoxin]-disulfide + H2O = L-methionyl-(S)-S-oxide-[protein] + [thioredoxin]-dithiol</text>
        <dbReference type="Rhea" id="RHEA:14217"/>
        <dbReference type="Rhea" id="RHEA-COMP:10698"/>
        <dbReference type="Rhea" id="RHEA-COMP:10700"/>
        <dbReference type="Rhea" id="RHEA-COMP:12313"/>
        <dbReference type="Rhea" id="RHEA-COMP:12315"/>
        <dbReference type="ChEBI" id="CHEBI:15377"/>
        <dbReference type="ChEBI" id="CHEBI:16044"/>
        <dbReference type="ChEBI" id="CHEBI:29950"/>
        <dbReference type="ChEBI" id="CHEBI:44120"/>
        <dbReference type="ChEBI" id="CHEBI:50058"/>
        <dbReference type="EC" id="1.8.4.11"/>
    </reaction>
</comment>
<comment type="catalytic activity">
    <reaction evidence="4 5">
        <text>[thioredoxin]-disulfide + L-methionine + H2O = L-methionine (S)-S-oxide + [thioredoxin]-dithiol</text>
        <dbReference type="Rhea" id="RHEA:19993"/>
        <dbReference type="Rhea" id="RHEA-COMP:10698"/>
        <dbReference type="Rhea" id="RHEA-COMP:10700"/>
        <dbReference type="ChEBI" id="CHEBI:15377"/>
        <dbReference type="ChEBI" id="CHEBI:29950"/>
        <dbReference type="ChEBI" id="CHEBI:50058"/>
        <dbReference type="ChEBI" id="CHEBI:57844"/>
        <dbReference type="ChEBI" id="CHEBI:58772"/>
        <dbReference type="EC" id="1.8.4.11"/>
    </reaction>
</comment>
<dbReference type="PANTHER" id="PTHR43774">
    <property type="entry name" value="PEPTIDE METHIONINE SULFOXIDE REDUCTASE"/>
    <property type="match status" value="1"/>
</dbReference>
<dbReference type="InterPro" id="IPR036509">
    <property type="entry name" value="Met_Sox_Rdtase_MsrA_sf"/>
</dbReference>
<reference evidence="8" key="1">
    <citation type="submission" date="2018-12" db="EMBL/GenBank/DDBJ databases">
        <title>Genome sequence of Peanibacillus sp.</title>
        <authorList>
            <person name="Subramani G."/>
            <person name="Srinivasan S."/>
            <person name="Kim M.K."/>
        </authorList>
    </citation>
    <scope>NUCLEOTIDE SEQUENCE [LARGE SCALE GENOMIC DNA]</scope>
    <source>
        <strain evidence="8">18JY67-1</strain>
    </source>
</reference>
<evidence type="ECO:0000256" key="5">
    <source>
        <dbReference type="HAMAP-Rule" id="MF_01401"/>
    </source>
</evidence>
<evidence type="ECO:0000256" key="1">
    <source>
        <dbReference type="ARBA" id="ARBA00005591"/>
    </source>
</evidence>
<accession>A0A3S9A7X6</accession>